<organism evidence="5 6">
    <name type="scientific">Aspergillus novoparasiticus</name>
    <dbReference type="NCBI Taxonomy" id="986946"/>
    <lineage>
        <taxon>Eukaryota</taxon>
        <taxon>Fungi</taxon>
        <taxon>Dikarya</taxon>
        <taxon>Ascomycota</taxon>
        <taxon>Pezizomycotina</taxon>
        <taxon>Eurotiomycetes</taxon>
        <taxon>Eurotiomycetidae</taxon>
        <taxon>Eurotiales</taxon>
        <taxon>Aspergillaceae</taxon>
        <taxon>Aspergillus</taxon>
        <taxon>Aspergillus subgen. Circumdati</taxon>
    </lineage>
</organism>
<dbReference type="InterPro" id="IPR019826">
    <property type="entry name" value="Carboxylesterase_B_AS"/>
</dbReference>
<dbReference type="Pfam" id="PF00135">
    <property type="entry name" value="COesterase"/>
    <property type="match status" value="2"/>
</dbReference>
<feature type="domain" description="Carboxylesterase type B" evidence="4">
    <location>
        <begin position="483"/>
        <end position="601"/>
    </location>
</feature>
<feature type="domain" description="Carboxylesterase type B" evidence="4">
    <location>
        <begin position="162"/>
        <end position="482"/>
    </location>
</feature>
<dbReference type="GO" id="GO:0016787">
    <property type="term" value="F:hydrolase activity"/>
    <property type="evidence" value="ECO:0007669"/>
    <property type="project" value="UniProtKB-KW"/>
</dbReference>
<evidence type="ECO:0000256" key="2">
    <source>
        <dbReference type="ARBA" id="ARBA00022801"/>
    </source>
</evidence>
<gene>
    <name evidence="5" type="ORF">BDV33DRAFT_189369</name>
</gene>
<dbReference type="PROSITE" id="PS00941">
    <property type="entry name" value="CARBOXYLESTERASE_B_2"/>
    <property type="match status" value="1"/>
</dbReference>
<dbReference type="Gene3D" id="3.40.50.1820">
    <property type="entry name" value="alpha/beta hydrolase"/>
    <property type="match status" value="1"/>
</dbReference>
<dbReference type="SUPFAM" id="SSF53474">
    <property type="entry name" value="alpha/beta-Hydrolases"/>
    <property type="match status" value="1"/>
</dbReference>
<evidence type="ECO:0000313" key="5">
    <source>
        <dbReference type="EMBL" id="KAB8222951.1"/>
    </source>
</evidence>
<evidence type="ECO:0000256" key="1">
    <source>
        <dbReference type="ARBA" id="ARBA00005964"/>
    </source>
</evidence>
<sequence>MQISDSYDYVLANAALMVLSPRVSRWVASYMISVTSMESPRVLRRIIMSFLNRAPAEYLSLVRSVLDSPYAEVGGENSMTQDSPGTETSSLNAAHLLAMDIFAHWLVLVMLLDGVWWIGDIGQWELSRVVSLMKTQNVLTQETWWPESMYLVKRELNPNVLHGTVQGTVNSTYPHVRQFWGIPFAQSPVGNLRWLPPHSLPDNATFNHINATAPPPACPQSTSSSNVFAKYEPEIMIVGGTSEDCLTLSIWAPNTGKDLSDLPVIIWLFGGEWRIGGTDVPAWNPSSWVERSQEHIVVAVQYRVNVFGFPAARALQDQNLGILDQRAGIEWVQKNIAQFGGNPERMILWGESAGAGSADILNFAYPDEPIVQGFAADSGSVFLTLNTRSTDAAGTNFSTVASYFDCSGSAQHELDCLRQVPASEITAYLATSNGSSLTFAPFIDNQVVFGNYTERYLQNRLSNKPVLFGSNLDEGTLWFDASNTAAAQEMTLSYFHCPVPYSVARRQSLGLTTYRYQYRGNFTNISPEGGLGAYHTSELPLIFGTSGIYGPDSHFEKAVSAKMQDFWVAFAKDPEDGLVHQGWPKATRTDGKVMILADRVTNTVSTVMADRVIDDACHGYYSSYYI</sequence>
<evidence type="ECO:0000256" key="3">
    <source>
        <dbReference type="RuleBase" id="RU361235"/>
    </source>
</evidence>
<name>A0A5N6EZG9_9EURO</name>
<dbReference type="PANTHER" id="PTHR11559">
    <property type="entry name" value="CARBOXYLESTERASE"/>
    <property type="match status" value="1"/>
</dbReference>
<keyword evidence="2 3" id="KW-0378">Hydrolase</keyword>
<dbReference type="EMBL" id="ML733409">
    <property type="protein sequence ID" value="KAB8222951.1"/>
    <property type="molecule type" value="Genomic_DNA"/>
</dbReference>
<dbReference type="EC" id="3.1.1.-" evidence="3"/>
<dbReference type="PROSITE" id="PS00122">
    <property type="entry name" value="CARBOXYLESTERASE_B_1"/>
    <property type="match status" value="1"/>
</dbReference>
<dbReference type="Proteomes" id="UP000326799">
    <property type="component" value="Unassembled WGS sequence"/>
</dbReference>
<evidence type="ECO:0000259" key="4">
    <source>
        <dbReference type="Pfam" id="PF00135"/>
    </source>
</evidence>
<evidence type="ECO:0000313" key="6">
    <source>
        <dbReference type="Proteomes" id="UP000326799"/>
    </source>
</evidence>
<dbReference type="AlphaFoldDB" id="A0A5N6EZG9"/>
<dbReference type="InterPro" id="IPR029058">
    <property type="entry name" value="AB_hydrolase_fold"/>
</dbReference>
<proteinExistence type="inferred from homology"/>
<comment type="similarity">
    <text evidence="1 3">Belongs to the type-B carboxylesterase/lipase family.</text>
</comment>
<keyword evidence="6" id="KW-1185">Reference proteome</keyword>
<dbReference type="InterPro" id="IPR019819">
    <property type="entry name" value="Carboxylesterase_B_CS"/>
</dbReference>
<accession>A0A5N6EZG9</accession>
<dbReference type="InterPro" id="IPR002018">
    <property type="entry name" value="CarbesteraseB"/>
</dbReference>
<protein>
    <recommendedName>
        <fullName evidence="3">Carboxylic ester hydrolase</fullName>
        <ecNumber evidence="3">3.1.1.-</ecNumber>
    </recommendedName>
</protein>
<dbReference type="InterPro" id="IPR050309">
    <property type="entry name" value="Type-B_Carboxylest/Lipase"/>
</dbReference>
<reference evidence="5 6" key="1">
    <citation type="submission" date="2019-04" db="EMBL/GenBank/DDBJ databases">
        <title>Fungal friends and foes A comparative genomics study of 23 Aspergillus species from section Flavi.</title>
        <authorList>
            <consortium name="DOE Joint Genome Institute"/>
            <person name="Kjaerbolling I."/>
            <person name="Vesth T.C."/>
            <person name="Frisvad J.C."/>
            <person name="Nybo J.L."/>
            <person name="Theobald S."/>
            <person name="Kildgaard S."/>
            <person name="Petersen T.I."/>
            <person name="Kuo A."/>
            <person name="Sato A."/>
            <person name="Lyhne E.K."/>
            <person name="Kogle M.E."/>
            <person name="Wiebenga A."/>
            <person name="Kun R.S."/>
            <person name="Lubbers R.J."/>
            <person name="Makela M.R."/>
            <person name="Barry K."/>
            <person name="Chovatia M."/>
            <person name="Clum A."/>
            <person name="Daum C."/>
            <person name="Haridas S."/>
            <person name="He G."/>
            <person name="LaButti K."/>
            <person name="Lipzen A."/>
            <person name="Mondo S."/>
            <person name="Pangilinan J."/>
            <person name="Riley R."/>
            <person name="Salamov A."/>
            <person name="Simmons B.A."/>
            <person name="Magnuson J.K."/>
            <person name="Henrissat B."/>
            <person name="Mortensen U.H."/>
            <person name="Larsen T.O."/>
            <person name="De vries R.P."/>
            <person name="Grigoriev I.V."/>
            <person name="Machida M."/>
            <person name="Baker S.E."/>
            <person name="Andersen M.R."/>
        </authorList>
    </citation>
    <scope>NUCLEOTIDE SEQUENCE [LARGE SCALE GENOMIC DNA]</scope>
    <source>
        <strain evidence="5 6">CBS 126849</strain>
    </source>
</reference>